<evidence type="ECO:0000313" key="1">
    <source>
        <dbReference type="EMBL" id="GJN94297.1"/>
    </source>
</evidence>
<reference evidence="1 2" key="1">
    <citation type="submission" date="2021-12" db="EMBL/GenBank/DDBJ databases">
        <title>High titer production of polyol ester of fatty acids by Rhodotorula paludigena BS15 towards product separation-free biomass refinery.</title>
        <authorList>
            <person name="Mano J."/>
            <person name="Ono H."/>
            <person name="Tanaka T."/>
            <person name="Naito K."/>
            <person name="Sushida H."/>
            <person name="Ike M."/>
            <person name="Tokuyasu K."/>
            <person name="Kitaoka M."/>
        </authorList>
    </citation>
    <scope>NUCLEOTIDE SEQUENCE [LARGE SCALE GENOMIC DNA]</scope>
    <source>
        <strain evidence="1 2">BS15</strain>
    </source>
</reference>
<accession>A0AAV5GZ64</accession>
<keyword evidence="2" id="KW-1185">Reference proteome</keyword>
<protein>
    <submittedName>
        <fullName evidence="1">Uncharacterized protein</fullName>
    </submittedName>
</protein>
<sequence>MDALALGTMQGMYSRTHTGQTGAIDNLRRLAVALRQRGVRSRPGYVQPSRVIEIIMDAIEQQAHAHIEHLNDPDSLAWHERLFTSPEDRHREAQAVQRALDGFPATRAKMREILAESSTRAEQSLARGGMGYRAALRYRGIGY</sequence>
<dbReference type="AlphaFoldDB" id="A0AAV5GZ64"/>
<comment type="caution">
    <text evidence="1">The sequence shown here is derived from an EMBL/GenBank/DDBJ whole genome shotgun (WGS) entry which is preliminary data.</text>
</comment>
<organism evidence="1 2">
    <name type="scientific">Rhodotorula paludigena</name>
    <dbReference type="NCBI Taxonomy" id="86838"/>
    <lineage>
        <taxon>Eukaryota</taxon>
        <taxon>Fungi</taxon>
        <taxon>Dikarya</taxon>
        <taxon>Basidiomycota</taxon>
        <taxon>Pucciniomycotina</taxon>
        <taxon>Microbotryomycetes</taxon>
        <taxon>Sporidiobolales</taxon>
        <taxon>Sporidiobolaceae</taxon>
        <taxon>Rhodotorula</taxon>
    </lineage>
</organism>
<proteinExistence type="predicted"/>
<gene>
    <name evidence="1" type="ORF">Rhopal_007371-T1</name>
</gene>
<evidence type="ECO:0000313" key="2">
    <source>
        <dbReference type="Proteomes" id="UP001342314"/>
    </source>
</evidence>
<dbReference type="Proteomes" id="UP001342314">
    <property type="component" value="Unassembled WGS sequence"/>
</dbReference>
<dbReference type="EMBL" id="BQKY01000017">
    <property type="protein sequence ID" value="GJN94297.1"/>
    <property type="molecule type" value="Genomic_DNA"/>
</dbReference>
<name>A0AAV5GZ64_9BASI</name>